<keyword evidence="3 7" id="KW-0812">Transmembrane</keyword>
<evidence type="ECO:0000256" key="5">
    <source>
        <dbReference type="ARBA" id="ARBA00022989"/>
    </source>
</evidence>
<proteinExistence type="inferred from homology"/>
<gene>
    <name evidence="8" type="ORF">EGYM00392_LOCUS38074</name>
</gene>
<feature type="transmembrane region" description="Helical" evidence="7">
    <location>
        <begin position="527"/>
        <end position="555"/>
    </location>
</feature>
<keyword evidence="5 7" id="KW-1133">Transmembrane helix</keyword>
<evidence type="ECO:0000256" key="3">
    <source>
        <dbReference type="ARBA" id="ARBA00022692"/>
    </source>
</evidence>
<feature type="transmembrane region" description="Helical" evidence="7">
    <location>
        <begin position="340"/>
        <end position="366"/>
    </location>
</feature>
<feature type="transmembrane region" description="Helical" evidence="7">
    <location>
        <begin position="444"/>
        <end position="467"/>
    </location>
</feature>
<dbReference type="InterPro" id="IPR004240">
    <property type="entry name" value="EMP70"/>
</dbReference>
<evidence type="ECO:0000313" key="8">
    <source>
        <dbReference type="EMBL" id="CAD9026944.1"/>
    </source>
</evidence>
<evidence type="ECO:0000256" key="2">
    <source>
        <dbReference type="ARBA" id="ARBA00005227"/>
    </source>
</evidence>
<evidence type="ECO:0000256" key="1">
    <source>
        <dbReference type="ARBA" id="ARBA00004141"/>
    </source>
</evidence>
<feature type="chain" id="PRO_5031594161" description="Transmembrane 9 superfamily member" evidence="7">
    <location>
        <begin position="20"/>
        <end position="637"/>
    </location>
</feature>
<accession>A0A7S1NLI2</accession>
<dbReference type="PANTHER" id="PTHR10766">
    <property type="entry name" value="TRANSMEMBRANE 9 SUPERFAMILY PROTEIN"/>
    <property type="match status" value="1"/>
</dbReference>
<dbReference type="PANTHER" id="PTHR10766:SF111">
    <property type="entry name" value="TRANSMEMBRANE 9 SUPERFAMILY MEMBER 2"/>
    <property type="match status" value="1"/>
</dbReference>
<feature type="transmembrane region" description="Helical" evidence="7">
    <location>
        <begin position="372"/>
        <end position="391"/>
    </location>
</feature>
<evidence type="ECO:0000256" key="7">
    <source>
        <dbReference type="RuleBase" id="RU363079"/>
    </source>
</evidence>
<comment type="similarity">
    <text evidence="2 7">Belongs to the nonaspanin (TM9SF) (TC 9.A.2) family.</text>
</comment>
<name>A0A7S1NLI2_9EUGL</name>
<dbReference type="AlphaFoldDB" id="A0A7S1NLI2"/>
<evidence type="ECO:0000256" key="6">
    <source>
        <dbReference type="ARBA" id="ARBA00023136"/>
    </source>
</evidence>
<feature type="transmembrane region" description="Helical" evidence="7">
    <location>
        <begin position="597"/>
        <end position="627"/>
    </location>
</feature>
<dbReference type="Pfam" id="PF02990">
    <property type="entry name" value="EMP70"/>
    <property type="match status" value="1"/>
</dbReference>
<feature type="transmembrane region" description="Helical" evidence="7">
    <location>
        <begin position="567"/>
        <end position="585"/>
    </location>
</feature>
<evidence type="ECO:0000256" key="4">
    <source>
        <dbReference type="ARBA" id="ARBA00022729"/>
    </source>
</evidence>
<organism evidence="8">
    <name type="scientific">Eutreptiella gymnastica</name>
    <dbReference type="NCBI Taxonomy" id="73025"/>
    <lineage>
        <taxon>Eukaryota</taxon>
        <taxon>Discoba</taxon>
        <taxon>Euglenozoa</taxon>
        <taxon>Euglenida</taxon>
        <taxon>Spirocuta</taxon>
        <taxon>Euglenophyceae</taxon>
        <taxon>Eutreptiales</taxon>
        <taxon>Eutreptiaceae</taxon>
        <taxon>Eutreptiella</taxon>
    </lineage>
</organism>
<feature type="transmembrane region" description="Helical" evidence="7">
    <location>
        <begin position="498"/>
        <end position="521"/>
    </location>
</feature>
<protein>
    <recommendedName>
        <fullName evidence="7">Transmembrane 9 superfamily member</fullName>
    </recommendedName>
</protein>
<keyword evidence="4 7" id="KW-0732">Signal</keyword>
<feature type="transmembrane region" description="Helical" evidence="7">
    <location>
        <begin position="274"/>
        <end position="298"/>
    </location>
</feature>
<sequence length="637" mass="72281">MALPLRMALCAILLQGIAAFYLPGVSPVEYEMGDPLTIKVNSIKSVKTAIPYDYYSLMFCRPNTGGPIKADVENFGEILWGDVIKPARYQASMKMDVSCAKLCTTKPKDKDGKLRQIRKLKKRIDDEYRGHLILDNLPVSEVFIWEGRKQSLYYKLGYPLGIPGNKTRPSIVNNHLSFTIKYHKPEGVPGYRIVGFNVLPYSIASEHIDVSCKGDKPWRPDSFGPQTVIFEPKESATQAISWSYSIRWEEEFEVAWSSRWDHYLTSADASNAKIHWFSIVNSLLIVLFLSGMVAMILLRALHKDFNRYNDPDNEDEAQEETGWKLVHADVFRLPQNHELLCVYIGTGCQLLGMGLITLVFALAGFLSPANRGGLLTAMLLLFVLMGSYGGYTTARLAKMFHAQSWRTIFLTGVWFPGTVFSPFFIMNLTLWAQGASNAVPFTTLFALLGLWFCVSIPLVFVGAVFGYKRDAIEHPLAVNAIPRAVPEQKWYLRPPVTVILAGIIPFGAAFIELFFILSSLWLNKVYYVFGFLALVLVILAITCAEISIVMVYFQLCYEDYHWWWRSFFISGSSGLHLFLYSVFYFCTTLRINSFWSAFLYFGWMSVMSYTFMVLTGTIGFLATFVFVRKIYSALKVD</sequence>
<reference evidence="8" key="1">
    <citation type="submission" date="2021-01" db="EMBL/GenBank/DDBJ databases">
        <authorList>
            <person name="Corre E."/>
            <person name="Pelletier E."/>
            <person name="Niang G."/>
            <person name="Scheremetjew M."/>
            <person name="Finn R."/>
            <person name="Kale V."/>
            <person name="Holt S."/>
            <person name="Cochrane G."/>
            <person name="Meng A."/>
            <person name="Brown T."/>
            <person name="Cohen L."/>
        </authorList>
    </citation>
    <scope>NUCLEOTIDE SEQUENCE</scope>
    <source>
        <strain evidence="8">NIES-381</strain>
    </source>
</reference>
<comment type="subcellular location">
    <subcellularLocation>
        <location evidence="1">Membrane</location>
        <topology evidence="1">Multi-pass membrane protein</topology>
    </subcellularLocation>
</comment>
<keyword evidence="6 7" id="KW-0472">Membrane</keyword>
<dbReference type="GO" id="GO:0016020">
    <property type="term" value="C:membrane"/>
    <property type="evidence" value="ECO:0007669"/>
    <property type="project" value="UniProtKB-SubCell"/>
</dbReference>
<dbReference type="GO" id="GO:0072657">
    <property type="term" value="P:protein localization to membrane"/>
    <property type="evidence" value="ECO:0007669"/>
    <property type="project" value="TreeGrafter"/>
</dbReference>
<feature type="signal peptide" evidence="7">
    <location>
        <begin position="1"/>
        <end position="19"/>
    </location>
</feature>
<dbReference type="GO" id="GO:0005737">
    <property type="term" value="C:cytoplasm"/>
    <property type="evidence" value="ECO:0007669"/>
    <property type="project" value="UniProtKB-ARBA"/>
</dbReference>
<dbReference type="EMBL" id="HBGA01102264">
    <property type="protein sequence ID" value="CAD9026944.1"/>
    <property type="molecule type" value="Transcribed_RNA"/>
</dbReference>
<feature type="transmembrane region" description="Helical" evidence="7">
    <location>
        <begin position="412"/>
        <end position="432"/>
    </location>
</feature>